<evidence type="ECO:0000313" key="2">
    <source>
        <dbReference type="EMBL" id="PJJ62164.1"/>
    </source>
</evidence>
<dbReference type="AlphaFoldDB" id="A0A2M9BW75"/>
<accession>A0A2M9BW75</accession>
<sequence length="124" mass="13727">MSRAILQFWHGPHGFRRARDHPIRRETHKGVALDVTFARVVMRNQFGGQARSGQRVGATDSTVCAAVQAIAQGVNRRTRRPTSGFRFESDCFGYGRFSLGFSPPDPTSAPYRAAQPPAALNRAR</sequence>
<feature type="region of interest" description="Disordered" evidence="1">
    <location>
        <begin position="101"/>
        <end position="124"/>
    </location>
</feature>
<protein>
    <submittedName>
        <fullName evidence="2">Uncharacterized protein</fullName>
    </submittedName>
</protein>
<gene>
    <name evidence="2" type="ORF">CLV54_1960</name>
</gene>
<evidence type="ECO:0000313" key="3">
    <source>
        <dbReference type="Proteomes" id="UP000230161"/>
    </source>
</evidence>
<reference evidence="2 3" key="1">
    <citation type="submission" date="2017-11" db="EMBL/GenBank/DDBJ databases">
        <title>Genomic Encyclopedia of Archaeal and Bacterial Type Strains, Phase II (KMG-II): From Individual Species to Whole Genera.</title>
        <authorList>
            <person name="Goeker M."/>
        </authorList>
    </citation>
    <scope>NUCLEOTIDE SEQUENCE [LARGE SCALE GENOMIC DNA]</scope>
    <source>
        <strain evidence="2 3">DSM 25625</strain>
    </source>
</reference>
<keyword evidence="3" id="KW-1185">Reference proteome</keyword>
<proteinExistence type="predicted"/>
<name>A0A2M9BW75_9MICO</name>
<dbReference type="EMBL" id="PGFB01000003">
    <property type="protein sequence ID" value="PJJ62164.1"/>
    <property type="molecule type" value="Genomic_DNA"/>
</dbReference>
<dbReference type="Proteomes" id="UP000230161">
    <property type="component" value="Unassembled WGS sequence"/>
</dbReference>
<evidence type="ECO:0000256" key="1">
    <source>
        <dbReference type="SAM" id="MobiDB-lite"/>
    </source>
</evidence>
<organism evidence="2 3">
    <name type="scientific">Compostimonas suwonensis</name>
    <dbReference type="NCBI Taxonomy" id="1048394"/>
    <lineage>
        <taxon>Bacteria</taxon>
        <taxon>Bacillati</taxon>
        <taxon>Actinomycetota</taxon>
        <taxon>Actinomycetes</taxon>
        <taxon>Micrococcales</taxon>
        <taxon>Microbacteriaceae</taxon>
        <taxon>Compostimonas</taxon>
    </lineage>
</organism>
<comment type="caution">
    <text evidence="2">The sequence shown here is derived from an EMBL/GenBank/DDBJ whole genome shotgun (WGS) entry which is preliminary data.</text>
</comment>